<dbReference type="RefSeq" id="XP_060331378.1">
    <property type="nucleotide sequence ID" value="XM_060481615.1"/>
</dbReference>
<protein>
    <recommendedName>
        <fullName evidence="2">BTB domain-containing protein</fullName>
    </recommendedName>
</protein>
<name>A0AA39N5Z7_ARMTA</name>
<feature type="region of interest" description="Disordered" evidence="1">
    <location>
        <begin position="252"/>
        <end position="275"/>
    </location>
</feature>
<sequence length="275" mass="31384">MSGQPLPAAGFPRSKTSVPPVRKFSRLVPRTRSKDFYWEICIFLVEGVLFRVPKHQFTKNSETFRTMFTLPQTATDTVEGDTDDKPILLQGVSKVDFERLLKFMFPRNELSPSEPLSPEEWLSILKLSTMWEMTEIRNTAISHIMERPLEIDATERISLGTKYDVSTLVTSGIVSPVNQQEGVSEKQTEVLGYEMALRIQSIRVKLLEKLRSFTVFPDIQVRITARDVFHGEWPFLEPVEEVPMIALGRLEPSDRRRAPRKPGLPWASLGLPGRS</sequence>
<reference evidence="3" key="1">
    <citation type="submission" date="2023-06" db="EMBL/GenBank/DDBJ databases">
        <authorList>
            <consortium name="Lawrence Berkeley National Laboratory"/>
            <person name="Ahrendt S."/>
            <person name="Sahu N."/>
            <person name="Indic B."/>
            <person name="Wong-Bajracharya J."/>
            <person name="Merenyi Z."/>
            <person name="Ke H.-M."/>
            <person name="Monk M."/>
            <person name="Kocsube S."/>
            <person name="Drula E."/>
            <person name="Lipzen A."/>
            <person name="Balint B."/>
            <person name="Henrissat B."/>
            <person name="Andreopoulos B."/>
            <person name="Martin F.M."/>
            <person name="Harder C.B."/>
            <person name="Rigling D."/>
            <person name="Ford K.L."/>
            <person name="Foster G.D."/>
            <person name="Pangilinan J."/>
            <person name="Papanicolaou A."/>
            <person name="Barry K."/>
            <person name="LaButti K."/>
            <person name="Viragh M."/>
            <person name="Koriabine M."/>
            <person name="Yan M."/>
            <person name="Riley R."/>
            <person name="Champramary S."/>
            <person name="Plett K.L."/>
            <person name="Tsai I.J."/>
            <person name="Slot J."/>
            <person name="Sipos G."/>
            <person name="Plett J."/>
            <person name="Nagy L.G."/>
            <person name="Grigoriev I.V."/>
        </authorList>
    </citation>
    <scope>NUCLEOTIDE SEQUENCE</scope>
    <source>
        <strain evidence="3">CCBAS 213</strain>
    </source>
</reference>
<dbReference type="Proteomes" id="UP001175211">
    <property type="component" value="Unassembled WGS sequence"/>
</dbReference>
<dbReference type="AlphaFoldDB" id="A0AA39N5Z7"/>
<dbReference type="EMBL" id="JAUEPS010000015">
    <property type="protein sequence ID" value="KAK0459152.1"/>
    <property type="molecule type" value="Genomic_DNA"/>
</dbReference>
<evidence type="ECO:0000259" key="2">
    <source>
        <dbReference type="SMART" id="SM00225"/>
    </source>
</evidence>
<organism evidence="3 4">
    <name type="scientific">Armillaria tabescens</name>
    <name type="common">Ringless honey mushroom</name>
    <name type="synonym">Agaricus tabescens</name>
    <dbReference type="NCBI Taxonomy" id="1929756"/>
    <lineage>
        <taxon>Eukaryota</taxon>
        <taxon>Fungi</taxon>
        <taxon>Dikarya</taxon>
        <taxon>Basidiomycota</taxon>
        <taxon>Agaricomycotina</taxon>
        <taxon>Agaricomycetes</taxon>
        <taxon>Agaricomycetidae</taxon>
        <taxon>Agaricales</taxon>
        <taxon>Marasmiineae</taxon>
        <taxon>Physalacriaceae</taxon>
        <taxon>Desarmillaria</taxon>
    </lineage>
</organism>
<evidence type="ECO:0000313" key="4">
    <source>
        <dbReference type="Proteomes" id="UP001175211"/>
    </source>
</evidence>
<dbReference type="SUPFAM" id="SSF54695">
    <property type="entry name" value="POZ domain"/>
    <property type="match status" value="1"/>
</dbReference>
<evidence type="ECO:0000256" key="1">
    <source>
        <dbReference type="SAM" id="MobiDB-lite"/>
    </source>
</evidence>
<keyword evidence="4" id="KW-1185">Reference proteome</keyword>
<proteinExistence type="predicted"/>
<dbReference type="InterPro" id="IPR000210">
    <property type="entry name" value="BTB/POZ_dom"/>
</dbReference>
<dbReference type="SMART" id="SM00225">
    <property type="entry name" value="BTB"/>
    <property type="match status" value="1"/>
</dbReference>
<gene>
    <name evidence="3" type="ORF">EV420DRAFT_305526</name>
</gene>
<accession>A0AA39N5Z7</accession>
<dbReference type="InterPro" id="IPR011333">
    <property type="entry name" value="SKP1/BTB/POZ_sf"/>
</dbReference>
<dbReference type="Gene3D" id="3.30.710.10">
    <property type="entry name" value="Potassium Channel Kv1.1, Chain A"/>
    <property type="match status" value="1"/>
</dbReference>
<dbReference type="GeneID" id="85365163"/>
<evidence type="ECO:0000313" key="3">
    <source>
        <dbReference type="EMBL" id="KAK0459152.1"/>
    </source>
</evidence>
<dbReference type="Pfam" id="PF00651">
    <property type="entry name" value="BTB"/>
    <property type="match status" value="1"/>
</dbReference>
<comment type="caution">
    <text evidence="3">The sequence shown here is derived from an EMBL/GenBank/DDBJ whole genome shotgun (WGS) entry which is preliminary data.</text>
</comment>
<feature type="domain" description="BTB" evidence="2">
    <location>
        <begin position="39"/>
        <end position="148"/>
    </location>
</feature>